<dbReference type="Proteomes" id="UP001501725">
    <property type="component" value="Unassembled WGS sequence"/>
</dbReference>
<dbReference type="PROSITE" id="PS51257">
    <property type="entry name" value="PROKAR_LIPOPROTEIN"/>
    <property type="match status" value="1"/>
</dbReference>
<accession>A0ABP8H311</accession>
<evidence type="ECO:0000313" key="2">
    <source>
        <dbReference type="Proteomes" id="UP001501725"/>
    </source>
</evidence>
<gene>
    <name evidence="1" type="ORF">GCM10023184_26520</name>
</gene>
<evidence type="ECO:0000313" key="1">
    <source>
        <dbReference type="EMBL" id="GAA4333384.1"/>
    </source>
</evidence>
<name>A0ABP8H311_9BACT</name>
<protein>
    <recommendedName>
        <fullName evidence="3">Lipoprotein</fullName>
    </recommendedName>
</protein>
<organism evidence="1 2">
    <name type="scientific">Flaviaesturariibacter amylovorans</name>
    <dbReference type="NCBI Taxonomy" id="1084520"/>
    <lineage>
        <taxon>Bacteria</taxon>
        <taxon>Pseudomonadati</taxon>
        <taxon>Bacteroidota</taxon>
        <taxon>Chitinophagia</taxon>
        <taxon>Chitinophagales</taxon>
        <taxon>Chitinophagaceae</taxon>
        <taxon>Flaviaestuariibacter</taxon>
    </lineage>
</organism>
<comment type="caution">
    <text evidence="1">The sequence shown here is derived from an EMBL/GenBank/DDBJ whole genome shotgun (WGS) entry which is preliminary data.</text>
</comment>
<dbReference type="EMBL" id="BAABGY010000007">
    <property type="protein sequence ID" value="GAA4333384.1"/>
    <property type="molecule type" value="Genomic_DNA"/>
</dbReference>
<keyword evidence="2" id="KW-1185">Reference proteome</keyword>
<dbReference type="RefSeq" id="WP_345256235.1">
    <property type="nucleotide sequence ID" value="NZ_BAABGY010000007.1"/>
</dbReference>
<proteinExistence type="predicted"/>
<reference evidence="2" key="1">
    <citation type="journal article" date="2019" name="Int. J. Syst. Evol. Microbiol.">
        <title>The Global Catalogue of Microorganisms (GCM) 10K type strain sequencing project: providing services to taxonomists for standard genome sequencing and annotation.</title>
        <authorList>
            <consortium name="The Broad Institute Genomics Platform"/>
            <consortium name="The Broad Institute Genome Sequencing Center for Infectious Disease"/>
            <person name="Wu L."/>
            <person name="Ma J."/>
        </authorList>
    </citation>
    <scope>NUCLEOTIDE SEQUENCE [LARGE SCALE GENOMIC DNA]</scope>
    <source>
        <strain evidence="2">JCM 17919</strain>
    </source>
</reference>
<evidence type="ECO:0008006" key="3">
    <source>
        <dbReference type="Google" id="ProtNLM"/>
    </source>
</evidence>
<sequence length="125" mass="13844">MKIFWSVLVAGILIASCKKEPQQVNCSRLSQGIRQDDATQVAASVEAVLVGLPDRQYTAANLALLAERLSTRCSIEVRVRCFDCIKTLPSMSELHVTTRGSAPVSKVLDISYTDENKMEFRAMHD</sequence>